<gene>
    <name evidence="1" type="ORF">K5P26_05210</name>
</gene>
<sequence length="81" mass="9175">MGVELHRDRGVPIGLIDASWGGYFIEAWLDPVVLERTSRFDTDLALTWARQIGPIFVRISRLGLADASQKIRGMKKSRFSE</sequence>
<dbReference type="SUPFAM" id="SSF52266">
    <property type="entry name" value="SGNH hydrolase"/>
    <property type="match status" value="1"/>
</dbReference>
<dbReference type="EMBL" id="JAILXK010000001">
    <property type="protein sequence ID" value="MBY4636537.1"/>
    <property type="molecule type" value="Genomic_DNA"/>
</dbReference>
<comment type="caution">
    <text evidence="1">The sequence shown here is derived from an EMBL/GenBank/DDBJ whole genome shotgun (WGS) entry which is preliminary data.</text>
</comment>
<dbReference type="Proteomes" id="UP001166571">
    <property type="component" value="Unassembled WGS sequence"/>
</dbReference>
<keyword evidence="2" id="KW-1185">Reference proteome</keyword>
<protein>
    <submittedName>
        <fullName evidence="1">Uncharacterized protein</fullName>
    </submittedName>
</protein>
<evidence type="ECO:0000313" key="1">
    <source>
        <dbReference type="EMBL" id="MBY4636537.1"/>
    </source>
</evidence>
<accession>A0ABS7MBY8</accession>
<name>A0ABS7MBY8_9SPHN</name>
<proteinExistence type="predicted"/>
<organism evidence="1 2">
    <name type="scientific">Sphingopyxis jiangsuensis</name>
    <dbReference type="NCBI Taxonomy" id="2871171"/>
    <lineage>
        <taxon>Bacteria</taxon>
        <taxon>Pseudomonadati</taxon>
        <taxon>Pseudomonadota</taxon>
        <taxon>Alphaproteobacteria</taxon>
        <taxon>Sphingomonadales</taxon>
        <taxon>Sphingomonadaceae</taxon>
        <taxon>Sphingopyxis</taxon>
    </lineage>
</organism>
<dbReference type="RefSeq" id="WP_222135981.1">
    <property type="nucleotide sequence ID" value="NZ_JAILXK010000001.1"/>
</dbReference>
<evidence type="ECO:0000313" key="2">
    <source>
        <dbReference type="Proteomes" id="UP001166571"/>
    </source>
</evidence>
<reference evidence="1" key="1">
    <citation type="submission" date="2021-08" db="EMBL/GenBank/DDBJ databases">
        <title>Sphingopyxis panaciterrulae sp. nov., isolated from the surface water of the Yellow Sea.</title>
        <authorList>
            <person name="Gao Z."/>
            <person name="Zhang D."/>
            <person name="Zhang A."/>
        </authorList>
    </citation>
    <scope>NUCLEOTIDE SEQUENCE</scope>
    <source>
        <strain evidence="1">XHP0097</strain>
    </source>
</reference>